<dbReference type="EMBL" id="ADHJ01000039">
    <property type="protein sequence ID" value="EFU39418.1"/>
    <property type="molecule type" value="Genomic_DNA"/>
</dbReference>
<proteinExistence type="predicted"/>
<organism evidence="2 3">
    <name type="scientific">Paenibacillus vortex V453</name>
    <dbReference type="NCBI Taxonomy" id="715225"/>
    <lineage>
        <taxon>Bacteria</taxon>
        <taxon>Bacillati</taxon>
        <taxon>Bacillota</taxon>
        <taxon>Bacilli</taxon>
        <taxon>Bacillales</taxon>
        <taxon>Paenibacillaceae</taxon>
        <taxon>Paenibacillus</taxon>
    </lineage>
</organism>
<dbReference type="Proteomes" id="UP000003094">
    <property type="component" value="Unassembled WGS sequence"/>
</dbReference>
<name>A0A2R9SPY9_9BACL</name>
<reference evidence="2 3" key="1">
    <citation type="journal article" date="2010" name="BMC Genomics">
        <title>Genome sequence of the pattern forming Paenibacillus vortex bacterium reveals potential for thriving in complex environments.</title>
        <authorList>
            <person name="Sirota-Madi A."/>
            <person name="Olender T."/>
            <person name="Helman Y."/>
            <person name="Ingham C."/>
            <person name="Brainis I."/>
            <person name="Roth D."/>
            <person name="Hagi E."/>
            <person name="Brodsky L."/>
            <person name="Leshkowitz D."/>
            <person name="Galatenko V."/>
            <person name="Nikolaev V."/>
            <person name="Mugasimangalam R.C."/>
            <person name="Bransburg-Zabary S."/>
            <person name="Gutnick D.L."/>
            <person name="Lancet D."/>
            <person name="Ben-Jacob E."/>
        </authorList>
    </citation>
    <scope>NUCLEOTIDE SEQUENCE [LARGE SCALE GENOMIC DNA]</scope>
    <source>
        <strain evidence="2 3">V453</strain>
    </source>
</reference>
<gene>
    <name evidence="2" type="ORF">PVOR_24064</name>
</gene>
<keyword evidence="3" id="KW-1185">Reference proteome</keyword>
<comment type="caution">
    <text evidence="2">The sequence shown here is derived from an EMBL/GenBank/DDBJ whole genome shotgun (WGS) entry which is preliminary data.</text>
</comment>
<dbReference type="RefSeq" id="WP_006211572.1">
    <property type="nucleotide sequence ID" value="NZ_ADHJ01000039.1"/>
</dbReference>
<feature type="region of interest" description="Disordered" evidence="1">
    <location>
        <begin position="38"/>
        <end position="58"/>
    </location>
</feature>
<evidence type="ECO:0000313" key="2">
    <source>
        <dbReference type="EMBL" id="EFU39418.1"/>
    </source>
</evidence>
<dbReference type="KEGG" id="pvo:PVOR_24064"/>
<dbReference type="AlphaFoldDB" id="A0A2R9SPY9"/>
<evidence type="ECO:0000256" key="1">
    <source>
        <dbReference type="SAM" id="MobiDB-lite"/>
    </source>
</evidence>
<accession>A0A2R9SPY9</accession>
<protein>
    <submittedName>
        <fullName evidence="2">Uncharacterized protein</fullName>
    </submittedName>
</protein>
<sequence>MAIDDIYNKQAEAYKIMVSRQLAACFIERGPGGVGLEHQLSGSFKPRELPSESGVGDG</sequence>
<evidence type="ECO:0000313" key="3">
    <source>
        <dbReference type="Proteomes" id="UP000003094"/>
    </source>
</evidence>